<sequence length="78" mass="8974">MSYRPEGFENPFVEHQHGSTGCRAPEMCGGCDYDFYEAVLDTLVAALRERGIHVNNEGWIEKRMYEAGTWVFIPDEED</sequence>
<proteinExistence type="predicted"/>
<dbReference type="EMBL" id="LAZR01062371">
    <property type="protein sequence ID" value="KKK61660.1"/>
    <property type="molecule type" value="Genomic_DNA"/>
</dbReference>
<accession>A0A0F8XKN9</accession>
<comment type="caution">
    <text evidence="1">The sequence shown here is derived from an EMBL/GenBank/DDBJ whole genome shotgun (WGS) entry which is preliminary data.</text>
</comment>
<organism evidence="1">
    <name type="scientific">marine sediment metagenome</name>
    <dbReference type="NCBI Taxonomy" id="412755"/>
    <lineage>
        <taxon>unclassified sequences</taxon>
        <taxon>metagenomes</taxon>
        <taxon>ecological metagenomes</taxon>
    </lineage>
</organism>
<name>A0A0F8XKN9_9ZZZZ</name>
<evidence type="ECO:0000313" key="1">
    <source>
        <dbReference type="EMBL" id="KKK61660.1"/>
    </source>
</evidence>
<gene>
    <name evidence="1" type="ORF">LCGC14_3012120</name>
</gene>
<reference evidence="1" key="1">
    <citation type="journal article" date="2015" name="Nature">
        <title>Complex archaea that bridge the gap between prokaryotes and eukaryotes.</title>
        <authorList>
            <person name="Spang A."/>
            <person name="Saw J.H."/>
            <person name="Jorgensen S.L."/>
            <person name="Zaremba-Niedzwiedzka K."/>
            <person name="Martijn J."/>
            <person name="Lind A.E."/>
            <person name="van Eijk R."/>
            <person name="Schleper C."/>
            <person name="Guy L."/>
            <person name="Ettema T.J."/>
        </authorList>
    </citation>
    <scope>NUCLEOTIDE SEQUENCE</scope>
</reference>
<protein>
    <submittedName>
        <fullName evidence="1">Uncharacterized protein</fullName>
    </submittedName>
</protein>
<dbReference type="AlphaFoldDB" id="A0A0F8XKN9"/>